<feature type="domain" description="Integrase catalytic" evidence="1">
    <location>
        <begin position="49"/>
        <end position="225"/>
    </location>
</feature>
<dbReference type="Proteomes" id="UP000036403">
    <property type="component" value="Unassembled WGS sequence"/>
</dbReference>
<dbReference type="GO" id="GO:0015074">
    <property type="term" value="P:DNA integration"/>
    <property type="evidence" value="ECO:0007669"/>
    <property type="project" value="InterPro"/>
</dbReference>
<dbReference type="STRING" id="67767.A0A0J7JXW7"/>
<dbReference type="Pfam" id="PF17921">
    <property type="entry name" value="Integrase_H2C2"/>
    <property type="match status" value="1"/>
</dbReference>
<evidence type="ECO:0000259" key="1">
    <source>
        <dbReference type="PROSITE" id="PS50994"/>
    </source>
</evidence>
<comment type="caution">
    <text evidence="2">The sequence shown here is derived from an EMBL/GenBank/DDBJ whole genome shotgun (WGS) entry which is preliminary data.</text>
</comment>
<sequence>MFHNPAHSSGKITDRTIRQRYVWPDMHRDIAKWCKNCIECQQAKVSRHVKLTPEHFVPPDGRFDQVHIDIVGPLPPSEGYSYCLTMIDRFSRWTEATPLKDISAQTIARAFYDTWISRYGTPRLLTTDQGPQFESCLFAALLSLIGCERIRTTSYHPASNGMIERWHRVLKAAIMCHADVRWTRTLSTILLGLRSHVRADKNASPAEFMFGTTLRLPGEFFLPDDYKPDPNYFLEEFREYMRQVRPVPVAHKHKKRVFYFKDLYNCTHVFLRNVAKKAL</sequence>
<evidence type="ECO:0000313" key="2">
    <source>
        <dbReference type="EMBL" id="KMQ82947.1"/>
    </source>
</evidence>
<dbReference type="PaxDb" id="67767-A0A0J7JXW7"/>
<name>A0A0J7JXW7_LASNI</name>
<dbReference type="PANTHER" id="PTHR38681:SF1">
    <property type="entry name" value="RETROVIRUS-RELATED POL POLYPROTEIN FROM TRANSPOSON 412-LIKE PROTEIN"/>
    <property type="match status" value="1"/>
</dbReference>
<dbReference type="PANTHER" id="PTHR38681">
    <property type="entry name" value="RETROVIRUS-RELATED POL POLYPROTEIN FROM TRANSPOSON 412-LIKE PROTEIN-RELATED"/>
    <property type="match status" value="1"/>
</dbReference>
<dbReference type="AlphaFoldDB" id="A0A0J7JXW7"/>
<accession>A0A0J7JXW7</accession>
<protein>
    <submittedName>
        <fullName evidence="2">Gag-pol protein</fullName>
    </submittedName>
</protein>
<gene>
    <name evidence="2" type="ORF">RF55_21386</name>
</gene>
<dbReference type="InterPro" id="IPR041588">
    <property type="entry name" value="Integrase_H2C2"/>
</dbReference>
<dbReference type="OrthoDB" id="7694577at2759"/>
<dbReference type="Gene3D" id="3.30.420.10">
    <property type="entry name" value="Ribonuclease H-like superfamily/Ribonuclease H"/>
    <property type="match status" value="1"/>
</dbReference>
<organism evidence="2 3">
    <name type="scientific">Lasius niger</name>
    <name type="common">Black garden ant</name>
    <dbReference type="NCBI Taxonomy" id="67767"/>
    <lineage>
        <taxon>Eukaryota</taxon>
        <taxon>Metazoa</taxon>
        <taxon>Ecdysozoa</taxon>
        <taxon>Arthropoda</taxon>
        <taxon>Hexapoda</taxon>
        <taxon>Insecta</taxon>
        <taxon>Pterygota</taxon>
        <taxon>Neoptera</taxon>
        <taxon>Endopterygota</taxon>
        <taxon>Hymenoptera</taxon>
        <taxon>Apocrita</taxon>
        <taxon>Aculeata</taxon>
        <taxon>Formicoidea</taxon>
        <taxon>Formicidae</taxon>
        <taxon>Formicinae</taxon>
        <taxon>Lasius</taxon>
        <taxon>Lasius</taxon>
    </lineage>
</organism>
<proteinExistence type="predicted"/>
<dbReference type="GO" id="GO:0003676">
    <property type="term" value="F:nucleic acid binding"/>
    <property type="evidence" value="ECO:0007669"/>
    <property type="project" value="InterPro"/>
</dbReference>
<dbReference type="Gene3D" id="1.10.340.70">
    <property type="match status" value="1"/>
</dbReference>
<dbReference type="InterPro" id="IPR012337">
    <property type="entry name" value="RNaseH-like_sf"/>
</dbReference>
<dbReference type="Pfam" id="PF00665">
    <property type="entry name" value="rve"/>
    <property type="match status" value="1"/>
</dbReference>
<dbReference type="InterPro" id="IPR001584">
    <property type="entry name" value="Integrase_cat-core"/>
</dbReference>
<keyword evidence="3" id="KW-1185">Reference proteome</keyword>
<dbReference type="PROSITE" id="PS50994">
    <property type="entry name" value="INTEGRASE"/>
    <property type="match status" value="1"/>
</dbReference>
<dbReference type="SUPFAM" id="SSF53098">
    <property type="entry name" value="Ribonuclease H-like"/>
    <property type="match status" value="1"/>
</dbReference>
<dbReference type="EMBL" id="LBMM01022107">
    <property type="protein sequence ID" value="KMQ82947.1"/>
    <property type="molecule type" value="Genomic_DNA"/>
</dbReference>
<dbReference type="InterPro" id="IPR036397">
    <property type="entry name" value="RNaseH_sf"/>
</dbReference>
<evidence type="ECO:0000313" key="3">
    <source>
        <dbReference type="Proteomes" id="UP000036403"/>
    </source>
</evidence>
<dbReference type="FunFam" id="3.30.420.10:FF:000032">
    <property type="entry name" value="Retrovirus-related Pol polyprotein from transposon 297-like Protein"/>
    <property type="match status" value="1"/>
</dbReference>
<reference evidence="2 3" key="1">
    <citation type="submission" date="2015-04" db="EMBL/GenBank/DDBJ databases">
        <title>Lasius niger genome sequencing.</title>
        <authorList>
            <person name="Konorov E.A."/>
            <person name="Nikitin M.A."/>
            <person name="Kirill M.V."/>
            <person name="Chang P."/>
        </authorList>
    </citation>
    <scope>NUCLEOTIDE SEQUENCE [LARGE SCALE GENOMIC DNA]</scope>
    <source>
        <tissue evidence="2">Whole</tissue>
    </source>
</reference>